<evidence type="ECO:0000313" key="3">
    <source>
        <dbReference type="EMBL" id="BDD11322.1"/>
    </source>
</evidence>
<feature type="coiled-coil region" evidence="1">
    <location>
        <begin position="114"/>
        <end position="141"/>
    </location>
</feature>
<feature type="region of interest" description="Disordered" evidence="2">
    <location>
        <begin position="1"/>
        <end position="24"/>
    </location>
</feature>
<feature type="compositionally biased region" description="Basic residues" evidence="2">
    <location>
        <begin position="1"/>
        <end position="10"/>
    </location>
</feature>
<keyword evidence="1" id="KW-0175">Coiled coil</keyword>
<gene>
    <name evidence="3" type="ORF">FUAX_37540</name>
</gene>
<name>A0AAU9CTJ7_9BACT</name>
<dbReference type="AlphaFoldDB" id="A0AAU9CTJ7"/>
<dbReference type="Proteomes" id="UP001348817">
    <property type="component" value="Chromosome"/>
</dbReference>
<dbReference type="EMBL" id="AP025314">
    <property type="protein sequence ID" value="BDD11322.1"/>
    <property type="molecule type" value="Genomic_DNA"/>
</dbReference>
<protein>
    <submittedName>
        <fullName evidence="3">Uncharacterized protein</fullName>
    </submittedName>
</protein>
<keyword evidence="4" id="KW-1185">Reference proteome</keyword>
<sequence>MFLPPKKRAFRQNQSPTHQSTQTETIQALFTKEKLEETVRSKIAKQYRREERFILLGETGATESEDASVKQTDSMNRQCEKIMRTRLFLEFAKLLDQYHHLEKEVASVPPPESATKAMQAFDKALENYEQLQLNLARCKAIALHPEQFRGLKLPKEHFEIAIKSLAIVQPQPLSEEQIETLQELLEPETIEFAKFGYEALKKIGWMRRVALLDKVGAKLRQEKEELLSKNLPLSKFKKKVAEIDQQIDIEESQIPVFRKLRALRFCSRNPQSDTLQPELRRLIHDALIEKYIGENPETEETSLEQKISKLTEAQQNAVNKAEETLRTKSRELRTAMGMKVATACDEDGNPLMEGKSAVYHSFDARKMEMLHHAQMEILDILEHYIYQWMRANPIEDRREAMTATLIDFLDDIQEEHYNVVAKMTKFALPIWTPDLSRMSKRQFENLQGFWGELVEGKTHINYGTSFAQIPPSVARECRGVYNAMYARLLSRPEGRKLLHSTAYGHLTETHLDRAGVPQTYRSPNFVILDPKTEGLCDLSIDVRCDASYTPHVKTPPVWLDSDRWLMEHKKEKKLFGSTWDKHAVPVLNPAFVQFGCALSQAHDHQRMGPLSGLGPAKGLLKTGQEERFRPRSLEKFSRKRNLPVCPATAKMFYQIEAGNKLRAEHGLPTVDGEKPLAEAPFWKED</sequence>
<feature type="coiled-coil region" evidence="1">
    <location>
        <begin position="303"/>
        <end position="331"/>
    </location>
</feature>
<organism evidence="3 4">
    <name type="scientific">Fulvitalea axinellae</name>
    <dbReference type="NCBI Taxonomy" id="1182444"/>
    <lineage>
        <taxon>Bacteria</taxon>
        <taxon>Pseudomonadati</taxon>
        <taxon>Bacteroidota</taxon>
        <taxon>Cytophagia</taxon>
        <taxon>Cytophagales</taxon>
        <taxon>Persicobacteraceae</taxon>
        <taxon>Fulvitalea</taxon>
    </lineage>
</organism>
<evidence type="ECO:0000256" key="1">
    <source>
        <dbReference type="SAM" id="Coils"/>
    </source>
</evidence>
<proteinExistence type="predicted"/>
<reference evidence="3 4" key="1">
    <citation type="submission" date="2021-12" db="EMBL/GenBank/DDBJ databases">
        <title>Genome sequencing of bacteria with rrn-lacking chromosome and rrn-plasmid.</title>
        <authorList>
            <person name="Anda M."/>
            <person name="Iwasaki W."/>
        </authorList>
    </citation>
    <scope>NUCLEOTIDE SEQUENCE [LARGE SCALE GENOMIC DNA]</scope>
    <source>
        <strain evidence="3 4">DSM 100852</strain>
    </source>
</reference>
<feature type="compositionally biased region" description="Polar residues" evidence="2">
    <location>
        <begin position="11"/>
        <end position="24"/>
    </location>
</feature>
<evidence type="ECO:0000313" key="4">
    <source>
        <dbReference type="Proteomes" id="UP001348817"/>
    </source>
</evidence>
<evidence type="ECO:0000256" key="2">
    <source>
        <dbReference type="SAM" id="MobiDB-lite"/>
    </source>
</evidence>
<accession>A0AAU9CTJ7</accession>
<dbReference type="KEGG" id="fax:FUAX_37540"/>